<keyword evidence="6" id="KW-0186">Copper</keyword>
<dbReference type="Pfam" id="PF04145">
    <property type="entry name" value="Ctr"/>
    <property type="match status" value="2"/>
</dbReference>
<evidence type="ECO:0000256" key="2">
    <source>
        <dbReference type="ARBA" id="ARBA00022692"/>
    </source>
</evidence>
<keyword evidence="8" id="KW-1185">Reference proteome</keyword>
<dbReference type="PANTHER" id="PTHR12483:SF128">
    <property type="entry name" value="COPPER TRANSPORT PROTEIN"/>
    <property type="match status" value="1"/>
</dbReference>
<comment type="caution">
    <text evidence="7">The sequence shown here is derived from an EMBL/GenBank/DDBJ whole genome shotgun (WGS) entry which is preliminary data.</text>
</comment>
<gene>
    <name evidence="7" type="primary">COPT1</name>
    <name evidence="7" type="ORF">SDJN03_00621</name>
</gene>
<feature type="non-terminal residue" evidence="7">
    <location>
        <position position="1"/>
    </location>
</feature>
<accession>A0AAV6P3L3</accession>
<evidence type="ECO:0000313" key="7">
    <source>
        <dbReference type="EMBL" id="KAG6607279.1"/>
    </source>
</evidence>
<feature type="transmembrane region" description="Helical" evidence="6">
    <location>
        <begin position="26"/>
        <end position="46"/>
    </location>
</feature>
<keyword evidence="2 6" id="KW-0812">Transmembrane</keyword>
<dbReference type="EMBL" id="JAGKQH010000001">
    <property type="protein sequence ID" value="KAG6607279.1"/>
    <property type="molecule type" value="Genomic_DNA"/>
</dbReference>
<sequence>MEFHMTFFWGKSAEILFAGWPGRNSLSYAIALVFVFLVAFAVEWLSHTKLTASVADDVFAGFVQTALYGVRVGLAFVVMLAVMSFNVGVLLAAVAGYSVGFLVYGSRPTPHPYRHPEFTFLPLNDGITDDHVSSWDLASVLLAINENCKGSLEEAMAAMTGGDGEESSEVVCIIHDELMYYCEGVASRFGVRKSLVWRTHKHRYLRQPVCGAAPSRRRV</sequence>
<dbReference type="Proteomes" id="UP000685013">
    <property type="component" value="Chromosome 1"/>
</dbReference>
<evidence type="ECO:0000256" key="3">
    <source>
        <dbReference type="ARBA" id="ARBA00022796"/>
    </source>
</evidence>
<evidence type="ECO:0000313" key="8">
    <source>
        <dbReference type="Proteomes" id="UP000685013"/>
    </source>
</evidence>
<keyword evidence="6" id="KW-0813">Transport</keyword>
<keyword evidence="5 6" id="KW-0472">Membrane</keyword>
<dbReference type="GO" id="GO:0005886">
    <property type="term" value="C:plasma membrane"/>
    <property type="evidence" value="ECO:0007669"/>
    <property type="project" value="TreeGrafter"/>
</dbReference>
<reference evidence="7 8" key="1">
    <citation type="journal article" date="2021" name="Hortic Res">
        <title>The domestication of Cucurbita argyrosperma as revealed by the genome of its wild relative.</title>
        <authorList>
            <person name="Barrera-Redondo J."/>
            <person name="Sanchez-de la Vega G."/>
            <person name="Aguirre-Liguori J.A."/>
            <person name="Castellanos-Morales G."/>
            <person name="Gutierrez-Guerrero Y.T."/>
            <person name="Aguirre-Dugua X."/>
            <person name="Aguirre-Planter E."/>
            <person name="Tenaillon M.I."/>
            <person name="Lira-Saade R."/>
            <person name="Eguiarte L.E."/>
        </authorList>
    </citation>
    <scope>NUCLEOTIDE SEQUENCE [LARGE SCALE GENOMIC DNA]</scope>
    <source>
        <strain evidence="7">JBR-2021</strain>
    </source>
</reference>
<name>A0AAV6P3L3_9ROSI</name>
<dbReference type="PANTHER" id="PTHR12483">
    <property type="entry name" value="SOLUTE CARRIER FAMILY 31 COPPER TRANSPORTERS"/>
    <property type="match status" value="1"/>
</dbReference>
<evidence type="ECO:0000256" key="6">
    <source>
        <dbReference type="RuleBase" id="RU367022"/>
    </source>
</evidence>
<comment type="subcellular location">
    <subcellularLocation>
        <location evidence="6">Membrane</location>
        <topology evidence="6">Multi-pass membrane protein</topology>
    </subcellularLocation>
</comment>
<keyword evidence="3 6" id="KW-0187">Copper transport</keyword>
<dbReference type="AlphaFoldDB" id="A0AAV6P3L3"/>
<evidence type="ECO:0000256" key="1">
    <source>
        <dbReference type="ARBA" id="ARBA00006921"/>
    </source>
</evidence>
<organism evidence="7 8">
    <name type="scientific">Cucurbita argyrosperma subsp. sororia</name>
    <dbReference type="NCBI Taxonomy" id="37648"/>
    <lineage>
        <taxon>Eukaryota</taxon>
        <taxon>Viridiplantae</taxon>
        <taxon>Streptophyta</taxon>
        <taxon>Embryophyta</taxon>
        <taxon>Tracheophyta</taxon>
        <taxon>Spermatophyta</taxon>
        <taxon>Magnoliopsida</taxon>
        <taxon>eudicotyledons</taxon>
        <taxon>Gunneridae</taxon>
        <taxon>Pentapetalae</taxon>
        <taxon>rosids</taxon>
        <taxon>fabids</taxon>
        <taxon>Cucurbitales</taxon>
        <taxon>Cucurbitaceae</taxon>
        <taxon>Cucurbiteae</taxon>
        <taxon>Cucurbita</taxon>
    </lineage>
</organism>
<dbReference type="GO" id="GO:0005375">
    <property type="term" value="F:copper ion transmembrane transporter activity"/>
    <property type="evidence" value="ECO:0007669"/>
    <property type="project" value="UniProtKB-UniRule"/>
</dbReference>
<feature type="transmembrane region" description="Helical" evidence="6">
    <location>
        <begin position="58"/>
        <end position="81"/>
    </location>
</feature>
<proteinExistence type="inferred from homology"/>
<dbReference type="InterPro" id="IPR007274">
    <property type="entry name" value="Cop_transporter"/>
</dbReference>
<evidence type="ECO:0000256" key="5">
    <source>
        <dbReference type="ARBA" id="ARBA00023136"/>
    </source>
</evidence>
<feature type="transmembrane region" description="Helical" evidence="6">
    <location>
        <begin position="87"/>
        <end position="105"/>
    </location>
</feature>
<keyword evidence="6" id="KW-0406">Ion transport</keyword>
<comment type="similarity">
    <text evidence="1 6">Belongs to the copper transporter (Ctr) (TC 1.A.56) family. SLC31A subfamily.</text>
</comment>
<keyword evidence="4 6" id="KW-1133">Transmembrane helix</keyword>
<evidence type="ECO:0000256" key="4">
    <source>
        <dbReference type="ARBA" id="ARBA00022989"/>
    </source>
</evidence>
<protein>
    <recommendedName>
        <fullName evidence="6">Copper transport protein</fullName>
    </recommendedName>
</protein>